<dbReference type="Pfam" id="PF01715">
    <property type="entry name" value="IPPT"/>
    <property type="match status" value="1"/>
</dbReference>
<evidence type="ECO:0000256" key="5">
    <source>
        <dbReference type="ARBA" id="ARBA00022840"/>
    </source>
</evidence>
<gene>
    <name evidence="6" type="ORF">MTR67_018512</name>
</gene>
<dbReference type="AlphaFoldDB" id="A0AAF0QLV9"/>
<evidence type="ECO:0000256" key="3">
    <source>
        <dbReference type="ARBA" id="ARBA00022712"/>
    </source>
</evidence>
<dbReference type="GO" id="GO:0006400">
    <property type="term" value="P:tRNA modification"/>
    <property type="evidence" value="ECO:0007669"/>
    <property type="project" value="TreeGrafter"/>
</dbReference>
<evidence type="ECO:0000256" key="4">
    <source>
        <dbReference type="ARBA" id="ARBA00022741"/>
    </source>
</evidence>
<dbReference type="GO" id="GO:0009691">
    <property type="term" value="P:cytokinin biosynthetic process"/>
    <property type="evidence" value="ECO:0007669"/>
    <property type="project" value="UniProtKB-KW"/>
</dbReference>
<protein>
    <submittedName>
        <fullName evidence="6">Uncharacterized protein</fullName>
    </submittedName>
</protein>
<evidence type="ECO:0000313" key="7">
    <source>
        <dbReference type="Proteomes" id="UP001234989"/>
    </source>
</evidence>
<keyword evidence="3" id="KW-0203">Cytokinin biosynthesis</keyword>
<comment type="similarity">
    <text evidence="1">Belongs to the IPP transferase family.</text>
</comment>
<dbReference type="Proteomes" id="UP001234989">
    <property type="component" value="Chromosome 4"/>
</dbReference>
<name>A0AAF0QLV9_SOLVR</name>
<evidence type="ECO:0000313" key="6">
    <source>
        <dbReference type="EMBL" id="WMV25127.1"/>
    </source>
</evidence>
<keyword evidence="4" id="KW-0547">Nucleotide-binding</keyword>
<keyword evidence="7" id="KW-1185">Reference proteome</keyword>
<reference evidence="6" key="1">
    <citation type="submission" date="2023-08" db="EMBL/GenBank/DDBJ databases">
        <title>A de novo genome assembly of Solanum verrucosum Schlechtendal, a Mexican diploid species geographically isolated from the other diploid A-genome species in potato relatives.</title>
        <authorList>
            <person name="Hosaka K."/>
        </authorList>
    </citation>
    <scope>NUCLEOTIDE SEQUENCE</scope>
    <source>
        <tissue evidence="6">Young leaves</tissue>
    </source>
</reference>
<evidence type="ECO:0000256" key="1">
    <source>
        <dbReference type="ARBA" id="ARBA00005842"/>
    </source>
</evidence>
<sequence length="168" mass="19844">MLLQSSITTIKHNTREIELDSGFTVEDFCLQAIVYIEIFLKTQRVPIIIGWSNSYIEKLVEDPLFMFKYKYDTCFVWIDVKQSILNNRVNIRVDQMVNIGLVDEVRQIFIPDADYTKRIRRSISISEIDIYLREETNKDEDDESKRMLLQSSIINIEHNTHLLILLPT</sequence>
<evidence type="ECO:0000256" key="2">
    <source>
        <dbReference type="ARBA" id="ARBA00022679"/>
    </source>
</evidence>
<keyword evidence="2" id="KW-0808">Transferase</keyword>
<dbReference type="PANTHER" id="PTHR11088">
    <property type="entry name" value="TRNA DIMETHYLALLYLTRANSFERASE"/>
    <property type="match status" value="1"/>
</dbReference>
<dbReference type="EMBL" id="CP133615">
    <property type="protein sequence ID" value="WMV25127.1"/>
    <property type="molecule type" value="Genomic_DNA"/>
</dbReference>
<dbReference type="InterPro" id="IPR039657">
    <property type="entry name" value="Dimethylallyltransferase"/>
</dbReference>
<proteinExistence type="inferred from homology"/>
<dbReference type="GO" id="GO:0005524">
    <property type="term" value="F:ATP binding"/>
    <property type="evidence" value="ECO:0007669"/>
    <property type="project" value="UniProtKB-KW"/>
</dbReference>
<dbReference type="GO" id="GO:0005739">
    <property type="term" value="C:mitochondrion"/>
    <property type="evidence" value="ECO:0007669"/>
    <property type="project" value="TreeGrafter"/>
</dbReference>
<accession>A0AAF0QLV9</accession>
<dbReference type="InterPro" id="IPR027417">
    <property type="entry name" value="P-loop_NTPase"/>
</dbReference>
<dbReference type="Gene3D" id="3.40.50.300">
    <property type="entry name" value="P-loop containing nucleotide triphosphate hydrolases"/>
    <property type="match status" value="1"/>
</dbReference>
<dbReference type="GO" id="GO:0052381">
    <property type="term" value="F:tRNA dimethylallyltransferase activity"/>
    <property type="evidence" value="ECO:0007669"/>
    <property type="project" value="TreeGrafter"/>
</dbReference>
<keyword evidence="5" id="KW-0067">ATP-binding</keyword>
<dbReference type="PANTHER" id="PTHR11088:SF73">
    <property type="entry name" value="PHOSPHORIBULOKINASE_URIDINE KINASE DOMAIN-CONTAINING PROTEIN"/>
    <property type="match status" value="1"/>
</dbReference>
<organism evidence="6 7">
    <name type="scientific">Solanum verrucosum</name>
    <dbReference type="NCBI Taxonomy" id="315347"/>
    <lineage>
        <taxon>Eukaryota</taxon>
        <taxon>Viridiplantae</taxon>
        <taxon>Streptophyta</taxon>
        <taxon>Embryophyta</taxon>
        <taxon>Tracheophyta</taxon>
        <taxon>Spermatophyta</taxon>
        <taxon>Magnoliopsida</taxon>
        <taxon>eudicotyledons</taxon>
        <taxon>Gunneridae</taxon>
        <taxon>Pentapetalae</taxon>
        <taxon>asterids</taxon>
        <taxon>lamiids</taxon>
        <taxon>Solanales</taxon>
        <taxon>Solanaceae</taxon>
        <taxon>Solanoideae</taxon>
        <taxon>Solaneae</taxon>
        <taxon>Solanum</taxon>
    </lineage>
</organism>